<evidence type="ECO:0000256" key="1">
    <source>
        <dbReference type="SAM" id="MobiDB-lite"/>
    </source>
</evidence>
<accession>A0A256GVR1</accession>
<protein>
    <submittedName>
        <fullName evidence="2">Uncharacterized protein</fullName>
    </submittedName>
</protein>
<reference evidence="2 3" key="1">
    <citation type="submission" date="2017-07" db="EMBL/GenBank/DDBJ databases">
        <title>Phylogenetic study on the rhizospheric bacterium Ochrobactrum sp. A44.</title>
        <authorList>
            <person name="Krzyzanowska D.M."/>
            <person name="Ossowicki A."/>
            <person name="Rajewska M."/>
            <person name="Maciag T."/>
            <person name="Kaczynski Z."/>
            <person name="Czerwicka M."/>
            <person name="Jafra S."/>
        </authorList>
    </citation>
    <scope>NUCLEOTIDE SEQUENCE [LARGE SCALE GENOMIC DNA]</scope>
    <source>
        <strain evidence="2 3">CCUG 30717</strain>
    </source>
</reference>
<dbReference type="Proteomes" id="UP000216188">
    <property type="component" value="Unassembled WGS sequence"/>
</dbReference>
<keyword evidence="3" id="KW-1185">Reference proteome</keyword>
<dbReference type="EMBL" id="NNRM01000001">
    <property type="protein sequence ID" value="OYR30980.1"/>
    <property type="molecule type" value="Genomic_DNA"/>
</dbReference>
<evidence type="ECO:0000313" key="3">
    <source>
        <dbReference type="Proteomes" id="UP000216188"/>
    </source>
</evidence>
<comment type="caution">
    <text evidence="2">The sequence shown here is derived from an EMBL/GenBank/DDBJ whole genome shotgun (WGS) entry which is preliminary data.</text>
</comment>
<name>A0A256GVR1_9HYPH</name>
<gene>
    <name evidence="2" type="ORF">CEV34_0012</name>
</gene>
<evidence type="ECO:0000313" key="2">
    <source>
        <dbReference type="EMBL" id="OYR30980.1"/>
    </source>
</evidence>
<proteinExistence type="predicted"/>
<feature type="region of interest" description="Disordered" evidence="1">
    <location>
        <begin position="19"/>
        <end position="39"/>
    </location>
</feature>
<organism evidence="2 3">
    <name type="scientific">Brucella pseudogrignonensis</name>
    <dbReference type="NCBI Taxonomy" id="419475"/>
    <lineage>
        <taxon>Bacteria</taxon>
        <taxon>Pseudomonadati</taxon>
        <taxon>Pseudomonadota</taxon>
        <taxon>Alphaproteobacteria</taxon>
        <taxon>Hyphomicrobiales</taxon>
        <taxon>Brucellaceae</taxon>
        <taxon>Brucella/Ochrobactrum group</taxon>
        <taxon>Brucella</taxon>
    </lineage>
</organism>
<sequence>MTAPSSQDCNITKIKVPNGRHLDMTTPSFGLGKANTTTD</sequence>
<dbReference type="AlphaFoldDB" id="A0A256GVR1"/>